<dbReference type="CDD" id="cd00146">
    <property type="entry name" value="PKD"/>
    <property type="match status" value="2"/>
</dbReference>
<dbReference type="SUPFAM" id="SSF49899">
    <property type="entry name" value="Concanavalin A-like lectins/glucanases"/>
    <property type="match status" value="2"/>
</dbReference>
<dbReference type="RefSeq" id="WP_187770138.1">
    <property type="nucleotide sequence ID" value="NZ_JACTVM010000008.1"/>
</dbReference>
<proteinExistence type="predicted"/>
<keyword evidence="3" id="KW-1015">Disulfide bond</keyword>
<evidence type="ECO:0000256" key="6">
    <source>
        <dbReference type="SAM" id="SignalP"/>
    </source>
</evidence>
<feature type="domain" description="PKD" evidence="7">
    <location>
        <begin position="1022"/>
        <end position="1103"/>
    </location>
</feature>
<dbReference type="InterPro" id="IPR006558">
    <property type="entry name" value="LamG-like"/>
</dbReference>
<sequence>MFARGTIASIVALLGLAVLTAVPAQADTAPPVADTPVTVSSDPLPTAQINGIAWTQAAAGGRVFAGGQFTSARPAGAPAGTNESPRSNLLAYDLSTGVLDASFAPQVNGRVLGSAVSPDGNRLYIAGAFTAVDGVNRYRLAAFDTRTGQLITSWAPGTNSIVNDIVATEDTVYIAGQFTNVSNTARTGVAALDATTGALKSFNPVLAGGVPRAVVVSPDRTKIAFGGSFTSANGSTKPGRGLAVFDPSGNLRPWSTNDTIRNAGQNSAIYSLAADEDGLYGSGYDFGGSKTEDDFEGTFRSDWDGNLVWMEDCHGDSYSVFPFKGAVYKATHSHYCGNIGEFPQLDPWHVNHSLAFAKQPSDRTITPDIWGYRSFTGKPAGKLLHWYPSWGTGSVSGVDQAGWDVSASGDYLLYGGEFTSVSGVRQQGLVRFAASDKAPNKIGPSVHAPEWTAAIKSIRTGQARITWPANHDPDNAKLTYEVFRRGTTAPLHTTEASSTFWVRPTMAFVDKTATPGSVAEYRVRATDPFGNSINTAWQSVTIAETDQTTPYANAVLDDNPVSYWPLSETSGTPVLDWAGLDDMTTSGSVTRNQAGPMIGQSSLASRFSGSNSFAATSTIKDAPSVFSVEAWFKTSSTSGGKIVGFGDKRTGTSSSYDRHIYLSGNGTVRFGVYPGSTSVVSSNSGYNDNQWHHVVGTLGPDGQALFVDGVRVGTASATSAQAIRGYWRIGGDSVSSWPGAGSNYLNGTVSDVAVYDRALGRTEVDRHWVASGRTSQIPSAPADSYGKAVFERNPQLYWRLNEPSGTTAADAGADRFEGTYQQTGGTIARNESGALTGTTNSSVRFSSSRMAIFGWTNRQSIVSKRQIQSPSTFAIETWFKTTTSGGGKLVGFGSSSANTANASSDNDRHIYMDSSGRVKFGVHNGSQQVLQSTGTYRDGAWHHVVAQQSATGMQLFVDGVQVAQNSVTTADTYNGYWRLGGDTPWEGDPFWVGSLDEVAVYDRPLTADEVRADYELATTGSVNTAPKAAFTTDVDGLKVSFDGSGSRDAEGAIASYAWTFGDGATATSAKPTHTYASPGEYDVTLKVTDASGLVDEVTRSVRVLGPNAAPTAAFSASDQGRKLTVDASDSTDSDGSIESYAWDFGDGSTGTGRTAEHTYARDGEFDVTLTVTDDRGGSDQAVRKVTIAVPNVAPVAGFAVAKDGLSVSVDGSDSSDADGSVESYAWDFGDG</sequence>
<dbReference type="InterPro" id="IPR001791">
    <property type="entry name" value="Laminin_G"/>
</dbReference>
<dbReference type="GO" id="GO:0005975">
    <property type="term" value="P:carbohydrate metabolic process"/>
    <property type="evidence" value="ECO:0007669"/>
    <property type="project" value="UniProtKB-ARBA"/>
</dbReference>
<evidence type="ECO:0000256" key="5">
    <source>
        <dbReference type="SAM" id="MobiDB-lite"/>
    </source>
</evidence>
<dbReference type="InterPro" id="IPR015943">
    <property type="entry name" value="WD40/YVTN_repeat-like_dom_sf"/>
</dbReference>
<dbReference type="SMART" id="SM00560">
    <property type="entry name" value="LamGL"/>
    <property type="match status" value="2"/>
</dbReference>
<accession>A0A8I0EXY8</accession>
<evidence type="ECO:0000256" key="1">
    <source>
        <dbReference type="ARBA" id="ARBA00004316"/>
    </source>
</evidence>
<comment type="subcellular location">
    <subcellularLocation>
        <location evidence="1">Cell projection</location>
    </subcellularLocation>
</comment>
<feature type="non-terminal residue" evidence="9">
    <location>
        <position position="1231"/>
    </location>
</feature>
<dbReference type="Gene3D" id="2.60.40.10">
    <property type="entry name" value="Immunoglobulins"/>
    <property type="match status" value="4"/>
</dbReference>
<dbReference type="PROSITE" id="PS50093">
    <property type="entry name" value="PKD"/>
    <property type="match status" value="2"/>
</dbReference>
<keyword evidence="4" id="KW-0966">Cell projection</keyword>
<dbReference type="InterPro" id="IPR000601">
    <property type="entry name" value="PKD_dom"/>
</dbReference>
<dbReference type="SMART" id="SM00089">
    <property type="entry name" value="PKD"/>
    <property type="match status" value="2"/>
</dbReference>
<dbReference type="Proteomes" id="UP000620591">
    <property type="component" value="Unassembled WGS sequence"/>
</dbReference>
<feature type="compositionally biased region" description="Polar residues" evidence="5">
    <location>
        <begin position="1127"/>
        <end position="1136"/>
    </location>
</feature>
<evidence type="ECO:0000259" key="8">
    <source>
        <dbReference type="PROSITE" id="PS50853"/>
    </source>
</evidence>
<dbReference type="Pfam" id="PF18911">
    <property type="entry name" value="PKD_4"/>
    <property type="match status" value="2"/>
</dbReference>
<dbReference type="AlphaFoldDB" id="A0A8I0EXY8"/>
<dbReference type="Gene3D" id="2.130.10.10">
    <property type="entry name" value="YVTN repeat-like/Quinoprotein amine dehydrogenase"/>
    <property type="match status" value="1"/>
</dbReference>
<reference evidence="9" key="1">
    <citation type="submission" date="2020-09" db="EMBL/GenBank/DDBJ databases">
        <title>Novel species in genus Aeromicrobium.</title>
        <authorList>
            <person name="Zhang G."/>
        </authorList>
    </citation>
    <scope>NUCLEOTIDE SEQUENCE</scope>
    <source>
        <strain evidence="9">Zg-636</strain>
    </source>
</reference>
<feature type="chain" id="PRO_5034188122" evidence="6">
    <location>
        <begin position="27"/>
        <end position="1231"/>
    </location>
</feature>
<dbReference type="EMBL" id="JACTVM010000008">
    <property type="protein sequence ID" value="MBC9227704.1"/>
    <property type="molecule type" value="Genomic_DNA"/>
</dbReference>
<dbReference type="InterPro" id="IPR003961">
    <property type="entry name" value="FN3_dom"/>
</dbReference>
<feature type="region of interest" description="Disordered" evidence="5">
    <location>
        <begin position="1111"/>
        <end position="1138"/>
    </location>
</feature>
<keyword evidence="2 6" id="KW-0732">Signal</keyword>
<dbReference type="InterPro" id="IPR013783">
    <property type="entry name" value="Ig-like_fold"/>
</dbReference>
<feature type="domain" description="Fibronectin type-III" evidence="8">
    <location>
        <begin position="448"/>
        <end position="545"/>
    </location>
</feature>
<dbReference type="PROSITE" id="PS50853">
    <property type="entry name" value="FN3"/>
    <property type="match status" value="1"/>
</dbReference>
<dbReference type="SMART" id="SM00282">
    <property type="entry name" value="LamG"/>
    <property type="match status" value="2"/>
</dbReference>
<evidence type="ECO:0000256" key="2">
    <source>
        <dbReference type="ARBA" id="ARBA00022729"/>
    </source>
</evidence>
<dbReference type="InterPro" id="IPR022409">
    <property type="entry name" value="PKD/Chitinase_dom"/>
</dbReference>
<feature type="domain" description="PKD" evidence="7">
    <location>
        <begin position="1110"/>
        <end position="1194"/>
    </location>
</feature>
<evidence type="ECO:0000256" key="3">
    <source>
        <dbReference type="ARBA" id="ARBA00023157"/>
    </source>
</evidence>
<dbReference type="SUPFAM" id="SSF63825">
    <property type="entry name" value="YWTD domain"/>
    <property type="match status" value="1"/>
</dbReference>
<name>A0A8I0EXY8_9ACTN</name>
<evidence type="ECO:0000313" key="10">
    <source>
        <dbReference type="Proteomes" id="UP000620591"/>
    </source>
</evidence>
<evidence type="ECO:0000313" key="9">
    <source>
        <dbReference type="EMBL" id="MBC9227704.1"/>
    </source>
</evidence>
<evidence type="ECO:0000256" key="4">
    <source>
        <dbReference type="ARBA" id="ARBA00023273"/>
    </source>
</evidence>
<dbReference type="InterPro" id="IPR035986">
    <property type="entry name" value="PKD_dom_sf"/>
</dbReference>
<comment type="caution">
    <text evidence="9">The sequence shown here is derived from an EMBL/GenBank/DDBJ whole genome shotgun (WGS) entry which is preliminary data.</text>
</comment>
<organism evidence="9 10">
    <name type="scientific">Aeromicrobium senzhongii</name>
    <dbReference type="NCBI Taxonomy" id="2663859"/>
    <lineage>
        <taxon>Bacteria</taxon>
        <taxon>Bacillati</taxon>
        <taxon>Actinomycetota</taxon>
        <taxon>Actinomycetes</taxon>
        <taxon>Propionibacteriales</taxon>
        <taxon>Nocardioidaceae</taxon>
        <taxon>Aeromicrobium</taxon>
    </lineage>
</organism>
<evidence type="ECO:0000259" key="7">
    <source>
        <dbReference type="PROSITE" id="PS50093"/>
    </source>
</evidence>
<dbReference type="GO" id="GO:0042995">
    <property type="term" value="C:cell projection"/>
    <property type="evidence" value="ECO:0007669"/>
    <property type="project" value="UniProtKB-SubCell"/>
</dbReference>
<protein>
    <submittedName>
        <fullName evidence="9">PKD domain-containing protein</fullName>
    </submittedName>
</protein>
<dbReference type="CDD" id="cd00110">
    <property type="entry name" value="LamG"/>
    <property type="match status" value="1"/>
</dbReference>
<dbReference type="Pfam" id="PF13385">
    <property type="entry name" value="Laminin_G_3"/>
    <property type="match status" value="2"/>
</dbReference>
<dbReference type="InterPro" id="IPR013320">
    <property type="entry name" value="ConA-like_dom_sf"/>
</dbReference>
<dbReference type="SUPFAM" id="SSF49299">
    <property type="entry name" value="PKD domain"/>
    <property type="match status" value="3"/>
</dbReference>
<gene>
    <name evidence="9" type="ORF">IBG24_15410</name>
</gene>
<feature type="signal peptide" evidence="6">
    <location>
        <begin position="1"/>
        <end position="26"/>
    </location>
</feature>
<dbReference type="Gene3D" id="2.60.120.200">
    <property type="match status" value="2"/>
</dbReference>